<dbReference type="Proteomes" id="UP000789390">
    <property type="component" value="Unassembled WGS sequence"/>
</dbReference>
<dbReference type="Gene3D" id="2.40.128.20">
    <property type="match status" value="1"/>
</dbReference>
<evidence type="ECO:0000313" key="4">
    <source>
        <dbReference type="EMBL" id="CAH0109470.1"/>
    </source>
</evidence>
<evidence type="ECO:0000256" key="1">
    <source>
        <dbReference type="ARBA" id="ARBA00008390"/>
    </source>
</evidence>
<dbReference type="PRINTS" id="PR00178">
    <property type="entry name" value="FATTYACIDBP"/>
</dbReference>
<name>A0A8J2W926_9CRUS</name>
<evidence type="ECO:0000259" key="3">
    <source>
        <dbReference type="Pfam" id="PF00061"/>
    </source>
</evidence>
<comment type="caution">
    <text evidence="4">The sequence shown here is derived from an EMBL/GenBank/DDBJ whole genome shotgun (WGS) entry which is preliminary data.</text>
</comment>
<dbReference type="InterPro" id="IPR000566">
    <property type="entry name" value="Lipocln_cytosolic_FA-bd_dom"/>
</dbReference>
<dbReference type="AlphaFoldDB" id="A0A8J2W926"/>
<gene>
    <name evidence="4" type="ORF">DGAL_LOCUS12949</name>
</gene>
<comment type="similarity">
    <text evidence="1">Belongs to the calycin superfamily. Fatty-acid binding protein (FABP) family.</text>
</comment>
<dbReference type="InterPro" id="IPR000463">
    <property type="entry name" value="Fatty_acid-bd"/>
</dbReference>
<accession>A0A8J2W926</accession>
<keyword evidence="5" id="KW-1185">Reference proteome</keyword>
<sequence>MRKLGNSATPVVELTKEGDDYTFTTTTMLKTTTIKFKLGEEFEEERGDGAKVKSTITLDGNKMTHVMKGDPESTITREFNGDELKAVLTVNDVVCTRIYKAE</sequence>
<feature type="domain" description="Lipocalin/cytosolic fatty-acid binding" evidence="3">
    <location>
        <begin position="3"/>
        <end position="101"/>
    </location>
</feature>
<dbReference type="GO" id="GO:0008289">
    <property type="term" value="F:lipid binding"/>
    <property type="evidence" value="ECO:0007669"/>
    <property type="project" value="UniProtKB-KW"/>
</dbReference>
<dbReference type="OrthoDB" id="354351at2759"/>
<reference evidence="4" key="1">
    <citation type="submission" date="2021-11" db="EMBL/GenBank/DDBJ databases">
        <authorList>
            <person name="Schell T."/>
        </authorList>
    </citation>
    <scope>NUCLEOTIDE SEQUENCE</scope>
    <source>
        <strain evidence="4">M5</strain>
    </source>
</reference>
<evidence type="ECO:0000313" key="5">
    <source>
        <dbReference type="Proteomes" id="UP000789390"/>
    </source>
</evidence>
<organism evidence="4 5">
    <name type="scientific">Daphnia galeata</name>
    <dbReference type="NCBI Taxonomy" id="27404"/>
    <lineage>
        <taxon>Eukaryota</taxon>
        <taxon>Metazoa</taxon>
        <taxon>Ecdysozoa</taxon>
        <taxon>Arthropoda</taxon>
        <taxon>Crustacea</taxon>
        <taxon>Branchiopoda</taxon>
        <taxon>Diplostraca</taxon>
        <taxon>Cladocera</taxon>
        <taxon>Anomopoda</taxon>
        <taxon>Daphniidae</taxon>
        <taxon>Daphnia</taxon>
    </lineage>
</organism>
<evidence type="ECO:0000256" key="2">
    <source>
        <dbReference type="ARBA" id="ARBA00023121"/>
    </source>
</evidence>
<dbReference type="InterPro" id="IPR031259">
    <property type="entry name" value="ILBP"/>
</dbReference>
<dbReference type="SUPFAM" id="SSF50814">
    <property type="entry name" value="Lipocalins"/>
    <property type="match status" value="1"/>
</dbReference>
<dbReference type="InterPro" id="IPR012674">
    <property type="entry name" value="Calycin"/>
</dbReference>
<protein>
    <recommendedName>
        <fullName evidence="3">Lipocalin/cytosolic fatty-acid binding domain-containing protein</fullName>
    </recommendedName>
</protein>
<keyword evidence="2" id="KW-0446">Lipid-binding</keyword>
<dbReference type="EMBL" id="CAKKLH010000292">
    <property type="protein sequence ID" value="CAH0109470.1"/>
    <property type="molecule type" value="Genomic_DNA"/>
</dbReference>
<dbReference type="PANTHER" id="PTHR11955">
    <property type="entry name" value="FATTY ACID BINDING PROTEIN"/>
    <property type="match status" value="1"/>
</dbReference>
<dbReference type="Pfam" id="PF00061">
    <property type="entry name" value="Lipocalin"/>
    <property type="match status" value="1"/>
</dbReference>
<proteinExistence type="inferred from homology"/>